<dbReference type="InterPro" id="IPR027417">
    <property type="entry name" value="P-loop_NTPase"/>
</dbReference>
<dbReference type="PROSITE" id="PS51194">
    <property type="entry name" value="HELICASE_CTER"/>
    <property type="match status" value="1"/>
</dbReference>
<dbReference type="Gene3D" id="3.40.50.300">
    <property type="entry name" value="P-loop containing nucleotide triphosphate hydrolases"/>
    <property type="match status" value="1"/>
</dbReference>
<evidence type="ECO:0000259" key="1">
    <source>
        <dbReference type="PROSITE" id="PS51194"/>
    </source>
</evidence>
<name>A0AAN9AHJ5_HALRR</name>
<dbReference type="InterPro" id="IPR001650">
    <property type="entry name" value="Helicase_C-like"/>
</dbReference>
<sequence>MCGVAYHHAGLESADRRKVEELFIAGELQVLVATSTLAMGVNLPAHLVVIKSTSQYVNGSYEEYSSAQLLQMTGRAGRPQFDDSGVAVIMTKHQHRVPKSFLSKRTNIREASKKVSI</sequence>
<dbReference type="GO" id="GO:0016787">
    <property type="term" value="F:hydrolase activity"/>
    <property type="evidence" value="ECO:0007669"/>
    <property type="project" value="UniProtKB-KW"/>
</dbReference>
<dbReference type="AlphaFoldDB" id="A0AAN9AHJ5"/>
<dbReference type="SMART" id="SM00490">
    <property type="entry name" value="HELICc"/>
    <property type="match status" value="1"/>
</dbReference>
<dbReference type="GO" id="GO:0043138">
    <property type="term" value="F:3'-5' DNA helicase activity"/>
    <property type="evidence" value="ECO:0007669"/>
    <property type="project" value="UniProtKB-EC"/>
</dbReference>
<gene>
    <name evidence="2" type="primary">HFM1_2</name>
    <name evidence="2" type="ORF">SK128_004863</name>
</gene>
<dbReference type="CDD" id="cd18795">
    <property type="entry name" value="SF2_C_Ski2"/>
    <property type="match status" value="1"/>
</dbReference>
<dbReference type="EMBL" id="JAXCGZ010000036">
    <property type="protein sequence ID" value="KAK7086949.1"/>
    <property type="molecule type" value="Genomic_DNA"/>
</dbReference>
<dbReference type="SUPFAM" id="SSF52540">
    <property type="entry name" value="P-loop containing nucleoside triphosphate hydrolases"/>
    <property type="match status" value="1"/>
</dbReference>
<keyword evidence="3" id="KW-1185">Reference proteome</keyword>
<organism evidence="2 3">
    <name type="scientific">Halocaridina rubra</name>
    <name type="common">Hawaiian red shrimp</name>
    <dbReference type="NCBI Taxonomy" id="373956"/>
    <lineage>
        <taxon>Eukaryota</taxon>
        <taxon>Metazoa</taxon>
        <taxon>Ecdysozoa</taxon>
        <taxon>Arthropoda</taxon>
        <taxon>Crustacea</taxon>
        <taxon>Multicrustacea</taxon>
        <taxon>Malacostraca</taxon>
        <taxon>Eumalacostraca</taxon>
        <taxon>Eucarida</taxon>
        <taxon>Decapoda</taxon>
        <taxon>Pleocyemata</taxon>
        <taxon>Caridea</taxon>
        <taxon>Atyoidea</taxon>
        <taxon>Atyidae</taxon>
        <taxon>Halocaridina</taxon>
    </lineage>
</organism>
<dbReference type="EC" id="3.6.4.12" evidence="2"/>
<keyword evidence="2" id="KW-0547">Nucleotide-binding</keyword>
<dbReference type="Pfam" id="PF00271">
    <property type="entry name" value="Helicase_C"/>
    <property type="match status" value="1"/>
</dbReference>
<keyword evidence="2" id="KW-0378">Hydrolase</keyword>
<protein>
    <submittedName>
        <fullName evidence="2">ATP-dependent DNA helicase MER3</fullName>
        <ecNumber evidence="2">3.6.4.12</ecNumber>
    </submittedName>
</protein>
<proteinExistence type="predicted"/>
<evidence type="ECO:0000313" key="2">
    <source>
        <dbReference type="EMBL" id="KAK7086949.1"/>
    </source>
</evidence>
<evidence type="ECO:0000313" key="3">
    <source>
        <dbReference type="Proteomes" id="UP001381693"/>
    </source>
</evidence>
<reference evidence="2 3" key="1">
    <citation type="submission" date="2023-11" db="EMBL/GenBank/DDBJ databases">
        <title>Halocaridina rubra genome assembly.</title>
        <authorList>
            <person name="Smith C."/>
        </authorList>
    </citation>
    <scope>NUCLEOTIDE SEQUENCE [LARGE SCALE GENOMIC DNA]</scope>
    <source>
        <strain evidence="2">EP-1</strain>
        <tissue evidence="2">Whole</tissue>
    </source>
</reference>
<comment type="caution">
    <text evidence="2">The sequence shown here is derived from an EMBL/GenBank/DDBJ whole genome shotgun (WGS) entry which is preliminary data.</text>
</comment>
<dbReference type="Proteomes" id="UP001381693">
    <property type="component" value="Unassembled WGS sequence"/>
</dbReference>
<keyword evidence="2" id="KW-0067">ATP-binding</keyword>
<keyword evidence="2" id="KW-0347">Helicase</keyword>
<feature type="domain" description="Helicase C-terminal" evidence="1">
    <location>
        <begin position="1"/>
        <end position="116"/>
    </location>
</feature>
<dbReference type="PANTHER" id="PTHR47835">
    <property type="entry name" value="HFM1, ATP DEPENDENT DNA HELICASE HOMOLOG"/>
    <property type="match status" value="1"/>
</dbReference>
<dbReference type="InterPro" id="IPR052247">
    <property type="entry name" value="Meiotic_Crossover_Helicase"/>
</dbReference>
<accession>A0AAN9AHJ5</accession>
<dbReference type="PANTHER" id="PTHR47835:SF3">
    <property type="entry name" value="HELICASE FOR MEIOSIS 1"/>
    <property type="match status" value="1"/>
</dbReference>